<organism evidence="1">
    <name type="scientific">Anguilla anguilla</name>
    <name type="common">European freshwater eel</name>
    <name type="synonym">Muraena anguilla</name>
    <dbReference type="NCBI Taxonomy" id="7936"/>
    <lineage>
        <taxon>Eukaryota</taxon>
        <taxon>Metazoa</taxon>
        <taxon>Chordata</taxon>
        <taxon>Craniata</taxon>
        <taxon>Vertebrata</taxon>
        <taxon>Euteleostomi</taxon>
        <taxon>Actinopterygii</taxon>
        <taxon>Neopterygii</taxon>
        <taxon>Teleostei</taxon>
        <taxon>Anguilliformes</taxon>
        <taxon>Anguillidae</taxon>
        <taxon>Anguilla</taxon>
    </lineage>
</organism>
<dbReference type="AlphaFoldDB" id="A0A0E9WW22"/>
<evidence type="ECO:0000313" key="1">
    <source>
        <dbReference type="EMBL" id="JAH93775.1"/>
    </source>
</evidence>
<dbReference type="EMBL" id="GBXM01014802">
    <property type="protein sequence ID" value="JAH93775.1"/>
    <property type="molecule type" value="Transcribed_RNA"/>
</dbReference>
<reference evidence="1" key="2">
    <citation type="journal article" date="2015" name="Fish Shellfish Immunol.">
        <title>Early steps in the European eel (Anguilla anguilla)-Vibrio vulnificus interaction in the gills: Role of the RtxA13 toxin.</title>
        <authorList>
            <person name="Callol A."/>
            <person name="Pajuelo D."/>
            <person name="Ebbesson L."/>
            <person name="Teles M."/>
            <person name="MacKenzie S."/>
            <person name="Amaro C."/>
        </authorList>
    </citation>
    <scope>NUCLEOTIDE SEQUENCE</scope>
</reference>
<accession>A0A0E9WW22</accession>
<name>A0A0E9WW22_ANGAN</name>
<sequence>MITACLKATETKSSPLKSSCSCTVDRQNRIPSTCRTFLFSGSAVLLLS</sequence>
<proteinExistence type="predicted"/>
<reference evidence="1" key="1">
    <citation type="submission" date="2014-11" db="EMBL/GenBank/DDBJ databases">
        <authorList>
            <person name="Amaro Gonzalez C."/>
        </authorList>
    </citation>
    <scope>NUCLEOTIDE SEQUENCE</scope>
</reference>
<protein>
    <submittedName>
        <fullName evidence="1">Uncharacterized protein</fullName>
    </submittedName>
</protein>